<sequence length="135" mass="13667">MAYEGVQTAIPGATAAGNLSTKQYYCVVKNTTDRQYAVATADGEVIDGILQNKPNAANVPANIAMAGVSRVVADETLTAGNLWGTSADGQAKIIESSNTGADVGDFVMGRVIEGAASGALATVTIGAPQYKVESA</sequence>
<evidence type="ECO:0000313" key="1">
    <source>
        <dbReference type="EMBL" id="KKL13385.1"/>
    </source>
</evidence>
<reference evidence="1" key="1">
    <citation type="journal article" date="2015" name="Nature">
        <title>Complex archaea that bridge the gap between prokaryotes and eukaryotes.</title>
        <authorList>
            <person name="Spang A."/>
            <person name="Saw J.H."/>
            <person name="Jorgensen S.L."/>
            <person name="Zaremba-Niedzwiedzka K."/>
            <person name="Martijn J."/>
            <person name="Lind A.E."/>
            <person name="van Eijk R."/>
            <person name="Schleper C."/>
            <person name="Guy L."/>
            <person name="Ettema T.J."/>
        </authorList>
    </citation>
    <scope>NUCLEOTIDE SEQUENCE</scope>
</reference>
<comment type="caution">
    <text evidence="1">The sequence shown here is derived from an EMBL/GenBank/DDBJ whole genome shotgun (WGS) entry which is preliminary data.</text>
</comment>
<organism evidence="1">
    <name type="scientific">marine sediment metagenome</name>
    <dbReference type="NCBI Taxonomy" id="412755"/>
    <lineage>
        <taxon>unclassified sequences</taxon>
        <taxon>metagenomes</taxon>
        <taxon>ecological metagenomes</taxon>
    </lineage>
</organism>
<proteinExistence type="predicted"/>
<name>A0A0F9AVB5_9ZZZZ</name>
<dbReference type="AlphaFoldDB" id="A0A0F9AVB5"/>
<dbReference type="EMBL" id="LAZR01040876">
    <property type="protein sequence ID" value="KKL13385.1"/>
    <property type="molecule type" value="Genomic_DNA"/>
</dbReference>
<protein>
    <submittedName>
        <fullName evidence="1">Uncharacterized protein</fullName>
    </submittedName>
</protein>
<gene>
    <name evidence="1" type="ORF">LCGC14_2526300</name>
</gene>
<accession>A0A0F9AVB5</accession>